<keyword evidence="6" id="KW-1185">Reference proteome</keyword>
<evidence type="ECO:0000259" key="4">
    <source>
        <dbReference type="PROSITE" id="PS50192"/>
    </source>
</evidence>
<feature type="compositionally biased region" description="Pro residues" evidence="3">
    <location>
        <begin position="10"/>
        <end position="19"/>
    </location>
</feature>
<keyword evidence="2" id="KW-0175">Coiled coil</keyword>
<dbReference type="Proteomes" id="UP000197019">
    <property type="component" value="Chromosome"/>
</dbReference>
<dbReference type="NCBIfam" id="NF041109">
    <property type="entry name" value="VF_TspB_C_term"/>
    <property type="match status" value="1"/>
</dbReference>
<evidence type="ECO:0000256" key="1">
    <source>
        <dbReference type="ARBA" id="ARBA00029447"/>
    </source>
</evidence>
<dbReference type="PROSITE" id="PS50192">
    <property type="entry name" value="T_SNARE"/>
    <property type="match status" value="1"/>
</dbReference>
<dbReference type="InterPro" id="IPR000727">
    <property type="entry name" value="T_SNARE_dom"/>
</dbReference>
<dbReference type="AlphaFoldDB" id="A0A1Z4C4G2"/>
<dbReference type="KEGG" id="mpsy:CEK71_21540"/>
<gene>
    <name evidence="5" type="ORF">CEK71_21540</name>
</gene>
<evidence type="ECO:0000313" key="6">
    <source>
        <dbReference type="Proteomes" id="UP000197019"/>
    </source>
</evidence>
<feature type="coiled-coil region" evidence="2">
    <location>
        <begin position="177"/>
        <end position="225"/>
    </location>
</feature>
<organism evidence="5 6">
    <name type="scientific">Methylovulum psychrotolerans</name>
    <dbReference type="NCBI Taxonomy" id="1704499"/>
    <lineage>
        <taxon>Bacteria</taxon>
        <taxon>Pseudomonadati</taxon>
        <taxon>Pseudomonadota</taxon>
        <taxon>Gammaproteobacteria</taxon>
        <taxon>Methylococcales</taxon>
        <taxon>Methylococcaceae</taxon>
        <taxon>Methylovulum</taxon>
    </lineage>
</organism>
<comment type="similarity">
    <text evidence="1">Belongs to the methyl-accepting chemotaxis (MCP) protein family.</text>
</comment>
<feature type="domain" description="T-SNARE coiled-coil homology" evidence="4">
    <location>
        <begin position="125"/>
        <end position="187"/>
    </location>
</feature>
<evidence type="ECO:0000256" key="3">
    <source>
        <dbReference type="SAM" id="MobiDB-lite"/>
    </source>
</evidence>
<accession>A0A1Z4C4G2</accession>
<sequence length="367" mass="38846">MGAYDCEPDPTTPDPPPTDPNGNGGGGNNDGTGTGTGTGTDPGTGTGGTQEPTQCGSLACDATLQAMSAQLISILGAVNTTRSNELAGILSAAKTANGNGLSTLIKVGTIAADVFEAVSYLSNIYSKLGQSQIDLSAMRDSLSTVKDLMSQMNGKFDVQKQQIDDMLSKLDQQLGKQEAANGKLDDIKDKLDDLRQKGQDGNDKLDDLRRKHDDTNGKLDDIKGKLDRGNSTWDAILEWVTRLSVLSDILDWLKGFSIDLTPITNLLDAILNKLDFCADHPDWLFCPSDLPDVDAVDLDTKPIDADFSPRVTGSGSCPADVPIALSFGTYSLSFAYICDLADSLYYLVLALSYLAAARILAAPLGVG</sequence>
<dbReference type="Gene3D" id="1.20.58.60">
    <property type="match status" value="1"/>
</dbReference>
<feature type="compositionally biased region" description="Gly residues" evidence="3">
    <location>
        <begin position="22"/>
        <end position="48"/>
    </location>
</feature>
<evidence type="ECO:0000256" key="2">
    <source>
        <dbReference type="SAM" id="Coils"/>
    </source>
</evidence>
<feature type="region of interest" description="Disordered" evidence="3">
    <location>
        <begin position="1"/>
        <end position="52"/>
    </location>
</feature>
<dbReference type="EMBL" id="CP022129">
    <property type="protein sequence ID" value="ASF48431.1"/>
    <property type="molecule type" value="Genomic_DNA"/>
</dbReference>
<protein>
    <recommendedName>
        <fullName evidence="4">t-SNARE coiled-coil homology domain-containing protein</fullName>
    </recommendedName>
</protein>
<evidence type="ECO:0000313" key="5">
    <source>
        <dbReference type="EMBL" id="ASF48431.1"/>
    </source>
</evidence>
<reference evidence="5 6" key="1">
    <citation type="submission" date="2017-06" db="EMBL/GenBank/DDBJ databases">
        <title>Genome Sequencing of the methanotroph Methylovulum psychrotolerants str. HV10-M2 isolated from a high-altitude environment.</title>
        <authorList>
            <person name="Mateos-Rivera A."/>
        </authorList>
    </citation>
    <scope>NUCLEOTIDE SEQUENCE [LARGE SCALE GENOMIC DNA]</scope>
    <source>
        <strain evidence="5 6">HV10_M2</strain>
    </source>
</reference>
<proteinExistence type="inferred from homology"/>
<dbReference type="SUPFAM" id="SSF57997">
    <property type="entry name" value="Tropomyosin"/>
    <property type="match status" value="1"/>
</dbReference>
<name>A0A1Z4C4G2_9GAMM</name>